<dbReference type="InterPro" id="IPR038770">
    <property type="entry name" value="Na+/solute_symporter_sf"/>
</dbReference>
<evidence type="ECO:0000256" key="1">
    <source>
        <dbReference type="SAM" id="Phobius"/>
    </source>
</evidence>
<feature type="transmembrane region" description="Helical" evidence="1">
    <location>
        <begin position="111"/>
        <end position="130"/>
    </location>
</feature>
<dbReference type="PANTHER" id="PTHR18640:SF5">
    <property type="entry name" value="SODIUM_BILE ACID COTRANSPORTER 7"/>
    <property type="match status" value="1"/>
</dbReference>
<name>A0A173LQR5_9ACTN</name>
<organism evidence="2 3">
    <name type="scientific">Dietzia timorensis</name>
    <dbReference type="NCBI Taxonomy" id="499555"/>
    <lineage>
        <taxon>Bacteria</taxon>
        <taxon>Bacillati</taxon>
        <taxon>Actinomycetota</taxon>
        <taxon>Actinomycetes</taxon>
        <taxon>Mycobacteriales</taxon>
        <taxon>Dietziaceae</taxon>
        <taxon>Dietzia</taxon>
    </lineage>
</organism>
<accession>A0A173LQR5</accession>
<dbReference type="EMBL" id="CP015961">
    <property type="protein sequence ID" value="ANI94089.1"/>
    <property type="molecule type" value="Genomic_DNA"/>
</dbReference>
<feature type="transmembrane region" description="Helical" evidence="1">
    <location>
        <begin position="286"/>
        <end position="308"/>
    </location>
</feature>
<dbReference type="PANTHER" id="PTHR18640">
    <property type="entry name" value="SOLUTE CARRIER FAMILY 10 MEMBER 7"/>
    <property type="match status" value="1"/>
</dbReference>
<dbReference type="AlphaFoldDB" id="A0A173LQR5"/>
<reference evidence="2 3" key="1">
    <citation type="submission" date="2016-06" db="EMBL/GenBank/DDBJ databases">
        <title>Complete genome sequence of a saline-alkali tolerant type strain Dietzia timorensis ID05-A0528T.</title>
        <authorList>
            <person name="Wu X."/>
        </authorList>
    </citation>
    <scope>NUCLEOTIDE SEQUENCE [LARGE SCALE GENOMIC DNA]</scope>
    <source>
        <strain evidence="2 3">ID05-A0528</strain>
    </source>
</reference>
<keyword evidence="1" id="KW-0812">Transmembrane</keyword>
<gene>
    <name evidence="2" type="ORF">BJL86_3330</name>
</gene>
<dbReference type="InterPro" id="IPR016833">
    <property type="entry name" value="Put_Na-Bile_cotransptr"/>
</dbReference>
<feature type="transmembrane region" description="Helical" evidence="1">
    <location>
        <begin position="167"/>
        <end position="187"/>
    </location>
</feature>
<dbReference type="Pfam" id="PF13593">
    <property type="entry name" value="SBF_like"/>
    <property type="match status" value="1"/>
</dbReference>
<feature type="transmembrane region" description="Helical" evidence="1">
    <location>
        <begin position="137"/>
        <end position="161"/>
    </location>
</feature>
<dbReference type="KEGG" id="dtm:BJL86_3330"/>
<sequence length="333" mass="35542">MDFARRVGRGLKKFGLDWFIASILLAVAVAALLPAKGAGERAVEGISIAGIALLFFLYGTRMSPRETLDGLRHWRLHLTVTVFTFVLFPVLGLLGQFALTPLLGSGLAAGLLYLTLVPSTVQSSISFVSISRGNVPAAIVSASASNLIGVFATPLLVLALMSTTSGVHIDGSSVLKIFAQLLLPYLLGQLCRRWVVPLTRRIGPRISLFDKGVIVVVVYAAFSEAVAEGMFSQITWAEAGWLVLVCCVLLALVLSLSALAGRLLGFSLADQRVVQFCGSKKSLATGMPMAAVLFAGQPIGLLVLPLMIFHQIQLIVCAWMANGYGREYDAEHA</sequence>
<dbReference type="PIRSF" id="PIRSF026166">
    <property type="entry name" value="UCP026166"/>
    <property type="match status" value="1"/>
</dbReference>
<protein>
    <recommendedName>
        <fullName evidence="4">Sodium/bile acid cotransporter 7</fullName>
    </recommendedName>
</protein>
<dbReference type="Gene3D" id="1.20.1530.20">
    <property type="match status" value="1"/>
</dbReference>
<evidence type="ECO:0000313" key="2">
    <source>
        <dbReference type="EMBL" id="ANI94089.1"/>
    </source>
</evidence>
<dbReference type="RefSeq" id="WP_067470888.1">
    <property type="nucleotide sequence ID" value="NZ_CP015961.1"/>
</dbReference>
<feature type="transmembrane region" description="Helical" evidence="1">
    <location>
        <begin position="208"/>
        <end position="227"/>
    </location>
</feature>
<feature type="transmembrane region" description="Helical" evidence="1">
    <location>
        <begin position="78"/>
        <end position="99"/>
    </location>
</feature>
<evidence type="ECO:0000313" key="3">
    <source>
        <dbReference type="Proteomes" id="UP000186104"/>
    </source>
</evidence>
<dbReference type="Proteomes" id="UP000186104">
    <property type="component" value="Chromosome"/>
</dbReference>
<dbReference type="STRING" id="499555.BJL86_3330"/>
<dbReference type="OrthoDB" id="9792271at2"/>
<feature type="transmembrane region" description="Helical" evidence="1">
    <location>
        <begin position="239"/>
        <end position="265"/>
    </location>
</feature>
<keyword evidence="3" id="KW-1185">Reference proteome</keyword>
<feature type="transmembrane region" description="Helical" evidence="1">
    <location>
        <begin position="41"/>
        <end position="58"/>
    </location>
</feature>
<keyword evidence="1" id="KW-1133">Transmembrane helix</keyword>
<proteinExistence type="predicted"/>
<evidence type="ECO:0008006" key="4">
    <source>
        <dbReference type="Google" id="ProtNLM"/>
    </source>
</evidence>
<feature type="transmembrane region" description="Helical" evidence="1">
    <location>
        <begin position="15"/>
        <end position="35"/>
    </location>
</feature>
<dbReference type="GO" id="GO:0005886">
    <property type="term" value="C:plasma membrane"/>
    <property type="evidence" value="ECO:0007669"/>
    <property type="project" value="TreeGrafter"/>
</dbReference>
<keyword evidence="1" id="KW-0472">Membrane</keyword>